<evidence type="ECO:0000313" key="1">
    <source>
        <dbReference type="EMBL" id="QEE15280.1"/>
    </source>
</evidence>
<reference evidence="1 2" key="2">
    <citation type="journal article" date="2024" name="Int. J. Syst. Evol. Microbiol.">
        <title>Promethearchaeum syntrophicum gen. nov., sp. nov., an anaerobic, obligately syntrophic archaeon, the first isolate of the lineage 'Asgard' archaea, and proposal of the new archaeal phylum Promethearchaeota phyl. nov. and kingdom Promethearchaeati regn. nov.</title>
        <authorList>
            <person name="Imachi H."/>
            <person name="Nobu M.K."/>
            <person name="Kato S."/>
            <person name="Takaki Y."/>
            <person name="Miyazaki M."/>
            <person name="Miyata M."/>
            <person name="Ogawara M."/>
            <person name="Saito Y."/>
            <person name="Sakai S."/>
            <person name="Tahara Y.O."/>
            <person name="Takano Y."/>
            <person name="Tasumi E."/>
            <person name="Uematsu K."/>
            <person name="Yoshimura T."/>
            <person name="Itoh T."/>
            <person name="Ohkuma M."/>
            <person name="Takai K."/>
        </authorList>
    </citation>
    <scope>NUCLEOTIDE SEQUENCE [LARGE SCALE GENOMIC DNA]</scope>
    <source>
        <strain evidence="1 2">MK-D1</strain>
    </source>
</reference>
<evidence type="ECO:0000313" key="2">
    <source>
        <dbReference type="Proteomes" id="UP000321408"/>
    </source>
</evidence>
<accession>A0A5B9D957</accession>
<reference evidence="1 2" key="1">
    <citation type="journal article" date="2020" name="Nature">
        <title>Isolation of an archaeon at the prokaryote-eukaryote interface.</title>
        <authorList>
            <person name="Imachi H."/>
            <person name="Nobu M.K."/>
            <person name="Nakahara N."/>
            <person name="Morono Y."/>
            <person name="Ogawara M."/>
            <person name="Takaki Y."/>
            <person name="Takano Y."/>
            <person name="Uematsu K."/>
            <person name="Ikuta T."/>
            <person name="Ito M."/>
            <person name="Matsui Y."/>
            <person name="Miyazaki M."/>
            <person name="Murata K."/>
            <person name="Saito Y."/>
            <person name="Sakai S."/>
            <person name="Song C."/>
            <person name="Tasumi E."/>
            <person name="Yamanaka Y."/>
            <person name="Yamaguchi T."/>
            <person name="Kamagata Y."/>
            <person name="Tamaki H."/>
            <person name="Takai K."/>
        </authorList>
    </citation>
    <scope>NUCLEOTIDE SEQUENCE [LARGE SCALE GENOMIC DNA]</scope>
    <source>
        <strain evidence="1 2">MK-D1</strain>
    </source>
</reference>
<sequence>MSNENPFEVYDLNEILKSDIPHIIQKNNSELLENNFKLNPQNYSTYQINIIQNIQEKLKKQELDIGDKIFALELILISIELDFDIDNSTKDLIWEFMINHILPTGALNWEKYKILLKIVKVEDISNIIEKNPALSELFFDAYPERNAEFFKICIKYEKWAIARKILENYNNLIPENLEDVKKLFENYYINHSTLKKMQNNLDPSILNELNGIRIKRKENWIEQLQIKLKIIEEEGINPKKDMYQLQYNLSFIIDTFSGLELEKISIDCLNALKNPSNDRWVNMILLEIIFFNSKIISSLIPRIEEYGFENLLFFYYYNNPDLLLGKQTSWFVKYKDRGLDIAKIYLSRLGYENRPTMHLFSLFISNDFQPIEALLELCLTNSSTKSEIQEIIMEKIISIDFSRIKEIPNGISYLTILLNNHGFSEWYFKFPIDFSIKKILELKDNCEELHEFLNGTTFWDIVSRMESKFHQFFINLLIDKNQKSILYLIDSYPEIFMANIDIFITKISERDNMTSSDLKIINLLLKKKSISFTIGKDLNKFIEMKQLNYQKVRLLHTLGKYSELIDLIIELMNLPYINPKFKIILWLDYISLCLEYSLEDLNEEFVKQLIFSINNCYEKSKSAFSHNDWDFFLKYYYIIGRLYLVQYQKNPDEDKNHLLEKSKQLFIEGLKYSTDIETNSLLSELIIVTEIDLSAKSLKKDITKFTHLSLLNDFLIRTNPPLFSIERNILTACFHLEIAEKNSKNPLFSWDKNKKLIYTWDYLPPFDEKSPLFRLMIHKSIITEKLQNYSLLIRSKLKINEENEIPISMGVQSDWYVAEFKLNLFDVDSLSAFELFFKKKDDFPSYEANLPLIGKIIPKEMHLMELIEREIVLCCEIIQNRHIILKKNLEIPLNDLLTDFLRQGLKTYNIDVNQEQRGGKSKKIEGEIDISFYYQGGHRITILEALLYNNTHVEHYEKLVKNYDAIGRLRNFILIYYIGDSFYQFVENYKENISKSKIFERFEPYRRTFDSTEIRILKSIQKNFNSKFNVIHFIVHLRNP</sequence>
<dbReference type="AlphaFoldDB" id="A0A5B9D957"/>
<dbReference type="GeneID" id="41329102"/>
<dbReference type="Proteomes" id="UP000321408">
    <property type="component" value="Chromosome"/>
</dbReference>
<gene>
    <name evidence="1" type="ORF">DSAG12_01105</name>
</gene>
<organism evidence="1 2">
    <name type="scientific">Promethearchaeum syntrophicum</name>
    <dbReference type="NCBI Taxonomy" id="2594042"/>
    <lineage>
        <taxon>Archaea</taxon>
        <taxon>Promethearchaeati</taxon>
        <taxon>Promethearchaeota</taxon>
        <taxon>Promethearchaeia</taxon>
        <taxon>Promethearchaeales</taxon>
        <taxon>Promethearchaeaceae</taxon>
        <taxon>Promethearchaeum</taxon>
    </lineage>
</organism>
<dbReference type="RefSeq" id="WP_147662195.1">
    <property type="nucleotide sequence ID" value="NZ_CP042905.2"/>
</dbReference>
<protein>
    <submittedName>
        <fullName evidence="1">Uncharacterized protein</fullName>
    </submittedName>
</protein>
<proteinExistence type="predicted"/>
<name>A0A5B9D957_9ARCH</name>
<dbReference type="EMBL" id="CP042905">
    <property type="protein sequence ID" value="QEE15280.1"/>
    <property type="molecule type" value="Genomic_DNA"/>
</dbReference>
<keyword evidence="2" id="KW-1185">Reference proteome</keyword>
<dbReference type="KEGG" id="psyt:DSAG12_01105"/>